<comment type="similarity">
    <text evidence="4">Belongs to the cyclophilin-type PPIase family. PPIL1 subfamily.</text>
</comment>
<dbReference type="EC" id="5.2.1.8" evidence="5"/>
<dbReference type="Gene3D" id="2.40.100.10">
    <property type="entry name" value="Cyclophilin-like"/>
    <property type="match status" value="1"/>
</dbReference>
<evidence type="ECO:0000313" key="7">
    <source>
        <dbReference type="EMBL" id="KNZ45895.1"/>
    </source>
</evidence>
<dbReference type="EMBL" id="LAVV01013172">
    <property type="protein sequence ID" value="KNZ45895.1"/>
    <property type="molecule type" value="Genomic_DNA"/>
</dbReference>
<keyword evidence="3 5" id="KW-0413">Isomerase</keyword>
<evidence type="ECO:0000256" key="2">
    <source>
        <dbReference type="ARBA" id="ARBA00023110"/>
    </source>
</evidence>
<dbReference type="VEuPathDB" id="FungiDB:VP01_770g2"/>
<dbReference type="PIRSF" id="PIRSF001467">
    <property type="entry name" value="Peptidylpro_ismrse"/>
    <property type="match status" value="1"/>
</dbReference>
<evidence type="ECO:0000256" key="4">
    <source>
        <dbReference type="ARBA" id="ARBA00038147"/>
    </source>
</evidence>
<accession>A0A0L6UDM6</accession>
<dbReference type="AlphaFoldDB" id="A0A0L6UDM6"/>
<protein>
    <recommendedName>
        <fullName evidence="5">Peptidyl-prolyl cis-trans isomerase</fullName>
        <shortName evidence="5">PPIase</shortName>
        <ecNumber evidence="5">5.2.1.8</ecNumber>
    </recommendedName>
</protein>
<keyword evidence="2 5" id="KW-0697">Rotamase</keyword>
<dbReference type="PROSITE" id="PS50072">
    <property type="entry name" value="CSA_PPIASE_2"/>
    <property type="match status" value="1"/>
</dbReference>
<dbReference type="OrthoDB" id="271386at2759"/>
<dbReference type="InterPro" id="IPR002130">
    <property type="entry name" value="Cyclophilin-type_PPIase_dom"/>
</dbReference>
<comment type="caution">
    <text evidence="7">The sequence shown here is derived from an EMBL/GenBank/DDBJ whole genome shotgun (WGS) entry which is preliminary data.</text>
</comment>
<keyword evidence="8" id="KW-1185">Reference proteome</keyword>
<sequence length="204" mass="23435">MATTVIFETSMGVIQFELYWQHAPKVNIIIIIKSPSPALLIITHSFMCKTCQNFSELARRGYYNGTIFHRVVADFIAQVISTRAIIRYQSIDFFLWCGEGGRSDWYRKRRQEHLRRQVRRRNCKHPELRFTGAGILAMANSGPNSNTSQFFLTLAPTPHLDKKHTIFGRVQEGMKVLERIGAVSVDGEDRPRDPVKIRKASVLQ</sequence>
<dbReference type="InterPro" id="IPR029000">
    <property type="entry name" value="Cyclophilin-like_dom_sf"/>
</dbReference>
<comment type="function">
    <text evidence="5">PPIases accelerate the folding of proteins. It catalyzes the cis-trans isomerization of proline imidic peptide bonds in oligopeptides.</text>
</comment>
<evidence type="ECO:0000256" key="3">
    <source>
        <dbReference type="ARBA" id="ARBA00023235"/>
    </source>
</evidence>
<dbReference type="PRINTS" id="PR00153">
    <property type="entry name" value="CSAPPISMRASE"/>
</dbReference>
<dbReference type="STRING" id="27349.A0A0L6UDM6"/>
<feature type="domain" description="PPIase cyclophilin-type" evidence="6">
    <location>
        <begin position="49"/>
        <end position="202"/>
    </location>
</feature>
<dbReference type="Pfam" id="PF00160">
    <property type="entry name" value="Pro_isomerase"/>
    <property type="match status" value="1"/>
</dbReference>
<evidence type="ECO:0000256" key="1">
    <source>
        <dbReference type="ARBA" id="ARBA00000971"/>
    </source>
</evidence>
<name>A0A0L6UDM6_9BASI</name>
<evidence type="ECO:0000313" key="8">
    <source>
        <dbReference type="Proteomes" id="UP000037035"/>
    </source>
</evidence>
<dbReference type="GO" id="GO:0003755">
    <property type="term" value="F:peptidyl-prolyl cis-trans isomerase activity"/>
    <property type="evidence" value="ECO:0007669"/>
    <property type="project" value="UniProtKB-UniRule"/>
</dbReference>
<reference evidence="7 8" key="1">
    <citation type="submission" date="2015-08" db="EMBL/GenBank/DDBJ databases">
        <title>Next Generation Sequencing and Analysis of the Genome of Puccinia sorghi L Schw, the Causal Agent of Maize Common Rust.</title>
        <authorList>
            <person name="Rochi L."/>
            <person name="Burguener G."/>
            <person name="Darino M."/>
            <person name="Turjanski A."/>
            <person name="Kreff E."/>
            <person name="Dieguez M.J."/>
            <person name="Sacco F."/>
        </authorList>
    </citation>
    <scope>NUCLEOTIDE SEQUENCE [LARGE SCALE GENOMIC DNA]</scope>
    <source>
        <strain evidence="7 8">RO10H11247</strain>
    </source>
</reference>
<dbReference type="InterPro" id="IPR024936">
    <property type="entry name" value="Cyclophilin-type_PPIase"/>
</dbReference>
<evidence type="ECO:0000259" key="6">
    <source>
        <dbReference type="PROSITE" id="PS50072"/>
    </source>
</evidence>
<dbReference type="GO" id="GO:0071013">
    <property type="term" value="C:catalytic step 2 spliceosome"/>
    <property type="evidence" value="ECO:0007669"/>
    <property type="project" value="TreeGrafter"/>
</dbReference>
<dbReference type="SUPFAM" id="SSF50891">
    <property type="entry name" value="Cyclophilin-like"/>
    <property type="match status" value="1"/>
</dbReference>
<gene>
    <name evidence="7" type="ORF">VP01_770g2</name>
</gene>
<dbReference type="InterPro" id="IPR044666">
    <property type="entry name" value="Cyclophilin_A-like"/>
</dbReference>
<dbReference type="PANTHER" id="PTHR45625">
    <property type="entry name" value="PEPTIDYL-PROLYL CIS-TRANS ISOMERASE-RELATED"/>
    <property type="match status" value="1"/>
</dbReference>
<evidence type="ECO:0000256" key="5">
    <source>
        <dbReference type="RuleBase" id="RU363019"/>
    </source>
</evidence>
<comment type="catalytic activity">
    <reaction evidence="1 5">
        <text>[protein]-peptidylproline (omega=180) = [protein]-peptidylproline (omega=0)</text>
        <dbReference type="Rhea" id="RHEA:16237"/>
        <dbReference type="Rhea" id="RHEA-COMP:10747"/>
        <dbReference type="Rhea" id="RHEA-COMP:10748"/>
        <dbReference type="ChEBI" id="CHEBI:83833"/>
        <dbReference type="ChEBI" id="CHEBI:83834"/>
        <dbReference type="EC" id="5.2.1.8"/>
    </reaction>
</comment>
<proteinExistence type="inferred from homology"/>
<dbReference type="PANTHER" id="PTHR45625:SF4">
    <property type="entry name" value="PEPTIDYLPROLYL ISOMERASE DOMAIN AND WD REPEAT-CONTAINING PROTEIN 1"/>
    <property type="match status" value="1"/>
</dbReference>
<dbReference type="Proteomes" id="UP000037035">
    <property type="component" value="Unassembled WGS sequence"/>
</dbReference>
<organism evidence="7 8">
    <name type="scientific">Puccinia sorghi</name>
    <dbReference type="NCBI Taxonomy" id="27349"/>
    <lineage>
        <taxon>Eukaryota</taxon>
        <taxon>Fungi</taxon>
        <taxon>Dikarya</taxon>
        <taxon>Basidiomycota</taxon>
        <taxon>Pucciniomycotina</taxon>
        <taxon>Pucciniomycetes</taxon>
        <taxon>Pucciniales</taxon>
        <taxon>Pucciniaceae</taxon>
        <taxon>Puccinia</taxon>
    </lineage>
</organism>